<dbReference type="AlphaFoldDB" id="A0A8B8ASB6"/>
<dbReference type="SUPFAM" id="SSF51735">
    <property type="entry name" value="NAD(P)-binding Rossmann-fold domains"/>
    <property type="match status" value="1"/>
</dbReference>
<accession>A0A8B8ASB6</accession>
<dbReference type="InterPro" id="IPR036291">
    <property type="entry name" value="NAD(P)-bd_dom_sf"/>
</dbReference>
<proteinExistence type="predicted"/>
<keyword evidence="1" id="KW-0560">Oxidoreductase</keyword>
<protein>
    <submittedName>
        <fullName evidence="3 4">Dehydrogenase/reductase SDR family member on chromosome X-like</fullName>
    </submittedName>
</protein>
<dbReference type="InterPro" id="IPR002347">
    <property type="entry name" value="SDR_fam"/>
</dbReference>
<dbReference type="Pfam" id="PF00106">
    <property type="entry name" value="adh_short"/>
    <property type="match status" value="1"/>
</dbReference>
<dbReference type="GO" id="GO:0016491">
    <property type="term" value="F:oxidoreductase activity"/>
    <property type="evidence" value="ECO:0007669"/>
    <property type="project" value="UniProtKB-KW"/>
</dbReference>
<dbReference type="PANTHER" id="PTHR43157:SF31">
    <property type="entry name" value="PHOSPHATIDYLINOSITOL-GLYCAN BIOSYNTHESIS CLASS F PROTEIN"/>
    <property type="match status" value="1"/>
</dbReference>
<dbReference type="CDD" id="cd05327">
    <property type="entry name" value="retinol-DH_like_SDR_c_like"/>
    <property type="match status" value="1"/>
</dbReference>
<evidence type="ECO:0000313" key="3">
    <source>
        <dbReference type="RefSeq" id="XP_022293543.1"/>
    </source>
</evidence>
<dbReference type="PANTHER" id="PTHR43157">
    <property type="entry name" value="PHOSPHATIDYLINOSITOL-GLYCAN BIOSYNTHESIS CLASS F PROTEIN-RELATED"/>
    <property type="match status" value="1"/>
</dbReference>
<dbReference type="Gene3D" id="3.40.50.720">
    <property type="entry name" value="NAD(P)-binding Rossmann-like Domain"/>
    <property type="match status" value="1"/>
</dbReference>
<evidence type="ECO:0000256" key="1">
    <source>
        <dbReference type="ARBA" id="ARBA00023002"/>
    </source>
</evidence>
<dbReference type="Proteomes" id="UP000694844">
    <property type="component" value="Chromosome 7"/>
</dbReference>
<evidence type="ECO:0000313" key="4">
    <source>
        <dbReference type="RefSeq" id="XP_022293561.1"/>
    </source>
</evidence>
<evidence type="ECO:0000313" key="2">
    <source>
        <dbReference type="Proteomes" id="UP000694844"/>
    </source>
</evidence>
<dbReference type="KEGG" id="cvn:111104102"/>
<dbReference type="RefSeq" id="XP_022293561.1">
    <property type="nucleotide sequence ID" value="XM_022437853.1"/>
</dbReference>
<dbReference type="GeneID" id="111104090"/>
<sequence length="326" mass="36733">MGGATSLPQVSLTTDHVVLITGGNTGIGYETAKWIAMMGARVIIACRSEERAKKAIEKMQEEFEGEKSKSTPGVCSRETLAVEFMKLDLTSLKSVESFVESFKAKESKLHILLCNAGIAIHEQEYTEDGFEIMFQVNYLGHFLLVTKLLPIMLDSGEDCRVILVSSGAHQAASFDLGKAQGKHHTKESFKRLLYYGNSKLYQIMQMYSLNRRLNTTNVTVNSLHPGIVETEITRSFTDLMLWKVFLGASKLLQVTKTPFEGAKTSINAAVNPEFKDTRDAYYMDMRVKQANRLARDQEKQEALWQYSIDCLKEFLKPEDLNFLNKG</sequence>
<dbReference type="KEGG" id="cvn:111104090"/>
<organism evidence="2 3">
    <name type="scientific">Crassostrea virginica</name>
    <name type="common">Eastern oyster</name>
    <dbReference type="NCBI Taxonomy" id="6565"/>
    <lineage>
        <taxon>Eukaryota</taxon>
        <taxon>Metazoa</taxon>
        <taxon>Spiralia</taxon>
        <taxon>Lophotrochozoa</taxon>
        <taxon>Mollusca</taxon>
        <taxon>Bivalvia</taxon>
        <taxon>Autobranchia</taxon>
        <taxon>Pteriomorphia</taxon>
        <taxon>Ostreida</taxon>
        <taxon>Ostreoidea</taxon>
        <taxon>Ostreidae</taxon>
        <taxon>Crassostrea</taxon>
    </lineage>
</organism>
<dbReference type="RefSeq" id="XP_022293543.1">
    <property type="nucleotide sequence ID" value="XM_022437835.1"/>
</dbReference>
<gene>
    <name evidence="3" type="primary">LOC111104090</name>
    <name evidence="4" type="synonym">LOC111104102</name>
</gene>
<dbReference type="OrthoDB" id="191139at2759"/>
<keyword evidence="2" id="KW-1185">Reference proteome</keyword>
<dbReference type="PRINTS" id="PR00081">
    <property type="entry name" value="GDHRDH"/>
</dbReference>
<reference evidence="3 4" key="1">
    <citation type="submission" date="2025-04" db="UniProtKB">
        <authorList>
            <consortium name="RefSeq"/>
        </authorList>
    </citation>
    <scope>IDENTIFICATION</scope>
    <source>
        <tissue evidence="3 4">Whole sample</tissue>
    </source>
</reference>
<name>A0A8B8ASB6_CRAVI</name>